<dbReference type="STRING" id="416591.Tlet_1497"/>
<protein>
    <submittedName>
        <fullName evidence="10">Radical SAM domain protein</fullName>
    </submittedName>
</protein>
<proteinExistence type="inferred from homology"/>
<keyword evidence="7 8" id="KW-0411">Iron-sulfur</keyword>
<evidence type="ECO:0000256" key="3">
    <source>
        <dbReference type="ARBA" id="ARBA00022691"/>
    </source>
</evidence>
<dbReference type="PANTHER" id="PTHR43075">
    <property type="entry name" value="FORMATE LYASE ACTIVATING ENZYME, PUTATIVE (AFU_ORTHOLOGUE AFUA_2G15630)-RELATED"/>
    <property type="match status" value="1"/>
</dbReference>
<feature type="binding site" evidence="8">
    <location>
        <position position="80"/>
    </location>
    <ligand>
        <name>[4Fe-4S] cluster</name>
        <dbReference type="ChEBI" id="CHEBI:49883"/>
        <note>4Fe-4S-S-AdoMet</note>
    </ligand>
</feature>
<evidence type="ECO:0000256" key="8">
    <source>
        <dbReference type="PIRSR" id="PIRSR004869-50"/>
    </source>
</evidence>
<dbReference type="InterPro" id="IPR001989">
    <property type="entry name" value="Radical_activat_CS"/>
</dbReference>
<reference evidence="10 11" key="2">
    <citation type="journal article" date="2009" name="Proc. Natl. Acad. Sci. U.S.A.">
        <title>On the chimeric nature, thermophilic origin, and phylogenetic placement of the Thermotogales.</title>
        <authorList>
            <person name="Zhaxybayeva O."/>
            <person name="Swithers K.S."/>
            <person name="Lapierre P."/>
            <person name="Fournier G.P."/>
            <person name="Bickhart D.M."/>
            <person name="DeBoy R.T."/>
            <person name="Nelson K.E."/>
            <person name="Nesbo C.L."/>
            <person name="Doolittle W.F."/>
            <person name="Gogarten J.P."/>
            <person name="Noll K.M."/>
        </authorList>
    </citation>
    <scope>NUCLEOTIDE SEQUENCE [LARGE SCALE GENOMIC DNA]</scope>
    <source>
        <strain evidence="11">ATCC BAA-301 / DSM 14385 / NBRC 107922 / TMO</strain>
    </source>
</reference>
<evidence type="ECO:0000259" key="9">
    <source>
        <dbReference type="Pfam" id="PF04055"/>
    </source>
</evidence>
<evidence type="ECO:0000313" key="11">
    <source>
        <dbReference type="Proteomes" id="UP000002016"/>
    </source>
</evidence>
<feature type="binding site" evidence="8">
    <location>
        <position position="83"/>
    </location>
    <ligand>
        <name>[4Fe-4S] cluster</name>
        <dbReference type="ChEBI" id="CHEBI:49883"/>
        <note>4Fe-4S-S-AdoMet</note>
    </ligand>
</feature>
<dbReference type="SUPFAM" id="SSF102114">
    <property type="entry name" value="Radical SAM enzymes"/>
    <property type="match status" value="1"/>
</dbReference>
<dbReference type="GO" id="GO:0016491">
    <property type="term" value="F:oxidoreductase activity"/>
    <property type="evidence" value="ECO:0007669"/>
    <property type="project" value="UniProtKB-KW"/>
</dbReference>
<dbReference type="Proteomes" id="UP000002016">
    <property type="component" value="Chromosome"/>
</dbReference>
<evidence type="ECO:0000256" key="4">
    <source>
        <dbReference type="ARBA" id="ARBA00022723"/>
    </source>
</evidence>
<dbReference type="Pfam" id="PF04055">
    <property type="entry name" value="Radical_SAM"/>
    <property type="match status" value="1"/>
</dbReference>
<evidence type="ECO:0000256" key="7">
    <source>
        <dbReference type="ARBA" id="ARBA00023014"/>
    </source>
</evidence>
<feature type="domain" description="Radical SAM core" evidence="9">
    <location>
        <begin position="71"/>
        <end position="226"/>
    </location>
</feature>
<feature type="binding site" evidence="8">
    <location>
        <position position="76"/>
    </location>
    <ligand>
        <name>[4Fe-4S] cluster</name>
        <dbReference type="ChEBI" id="CHEBI:49883"/>
        <note>4Fe-4S-S-AdoMet</note>
    </ligand>
</feature>
<keyword evidence="6 8" id="KW-0408">Iron</keyword>
<dbReference type="PIRSF" id="PIRSF004869">
    <property type="entry name" value="PflX_prd"/>
    <property type="match status" value="1"/>
</dbReference>
<dbReference type="InterPro" id="IPR016431">
    <property type="entry name" value="Pyrv-formate_lyase-activ_prd"/>
</dbReference>
<dbReference type="HOGENOM" id="CLU_062674_0_1_0"/>
<evidence type="ECO:0000256" key="5">
    <source>
        <dbReference type="ARBA" id="ARBA00023002"/>
    </source>
</evidence>
<organism evidence="10 11">
    <name type="scientific">Pseudothermotoga lettingae (strain ATCC BAA-301 / DSM 14385 / NBRC 107922 / TMO)</name>
    <name type="common">Thermotoga lettingae</name>
    <dbReference type="NCBI Taxonomy" id="416591"/>
    <lineage>
        <taxon>Bacteria</taxon>
        <taxon>Thermotogati</taxon>
        <taxon>Thermotogota</taxon>
        <taxon>Thermotogae</taxon>
        <taxon>Thermotogales</taxon>
        <taxon>Thermotogaceae</taxon>
        <taxon>Pseudothermotoga</taxon>
    </lineage>
</organism>
<name>A8F7B9_PSELT</name>
<dbReference type="AlphaFoldDB" id="A8F7B9"/>
<dbReference type="GO" id="GO:0051539">
    <property type="term" value="F:4 iron, 4 sulfur cluster binding"/>
    <property type="evidence" value="ECO:0007669"/>
    <property type="project" value="UniProtKB-KW"/>
</dbReference>
<comment type="similarity">
    <text evidence="1">Belongs to the organic radical-activating enzymes family.</text>
</comment>
<dbReference type="InterPro" id="IPR040085">
    <property type="entry name" value="MJ0674-like"/>
</dbReference>
<keyword evidence="4 8" id="KW-0479">Metal-binding</keyword>
<dbReference type="RefSeq" id="WP_012003529.1">
    <property type="nucleotide sequence ID" value="NC_009828.1"/>
</dbReference>
<dbReference type="GO" id="GO:0046872">
    <property type="term" value="F:metal ion binding"/>
    <property type="evidence" value="ECO:0007669"/>
    <property type="project" value="UniProtKB-KW"/>
</dbReference>
<evidence type="ECO:0000313" key="10">
    <source>
        <dbReference type="EMBL" id="ABV34053.1"/>
    </source>
</evidence>
<keyword evidence="3 8" id="KW-0949">S-adenosyl-L-methionine</keyword>
<dbReference type="SFLD" id="SFLDG01099">
    <property type="entry name" value="Uncharacterised_Radical_SAM_Su"/>
    <property type="match status" value="1"/>
</dbReference>
<dbReference type="Gene3D" id="3.20.20.70">
    <property type="entry name" value="Aldolase class I"/>
    <property type="match status" value="1"/>
</dbReference>
<dbReference type="EMBL" id="CP000812">
    <property type="protein sequence ID" value="ABV34053.1"/>
    <property type="molecule type" value="Genomic_DNA"/>
</dbReference>
<dbReference type="InterPro" id="IPR007197">
    <property type="entry name" value="rSAM"/>
</dbReference>
<dbReference type="eggNOG" id="COG1313">
    <property type="taxonomic scope" value="Bacteria"/>
</dbReference>
<keyword evidence="11" id="KW-1185">Reference proteome</keyword>
<dbReference type="PANTHER" id="PTHR43075:SF1">
    <property type="entry name" value="FORMATE LYASE ACTIVATING ENZYME, PUTATIVE (AFU_ORTHOLOGUE AFUA_2G15630)-RELATED"/>
    <property type="match status" value="1"/>
</dbReference>
<reference evidence="10 11" key="1">
    <citation type="submission" date="2007-08" db="EMBL/GenBank/DDBJ databases">
        <title>Complete sequence of Thermotoga lettingae TMO.</title>
        <authorList>
            <consortium name="US DOE Joint Genome Institute"/>
            <person name="Copeland A."/>
            <person name="Lucas S."/>
            <person name="Lapidus A."/>
            <person name="Barry K."/>
            <person name="Glavina del Rio T."/>
            <person name="Dalin E."/>
            <person name="Tice H."/>
            <person name="Pitluck S."/>
            <person name="Foster B."/>
            <person name="Bruce D."/>
            <person name="Schmutz J."/>
            <person name="Larimer F."/>
            <person name="Land M."/>
            <person name="Hauser L."/>
            <person name="Kyrpides N."/>
            <person name="Mikhailova N."/>
            <person name="Nelson K."/>
            <person name="Gogarten J.P."/>
            <person name="Noll K."/>
            <person name="Richardson P."/>
        </authorList>
    </citation>
    <scope>NUCLEOTIDE SEQUENCE [LARGE SCALE GENOMIC DNA]</scope>
    <source>
        <strain evidence="11">ATCC BAA-301 / DSM 14385 / NBRC 107922 / TMO</strain>
    </source>
</reference>
<evidence type="ECO:0000256" key="6">
    <source>
        <dbReference type="ARBA" id="ARBA00023004"/>
    </source>
</evidence>
<keyword evidence="2" id="KW-0004">4Fe-4S</keyword>
<gene>
    <name evidence="10" type="ordered locus">Tlet_1497</name>
</gene>
<dbReference type="SFLD" id="SFLDS00029">
    <property type="entry name" value="Radical_SAM"/>
    <property type="match status" value="1"/>
</dbReference>
<dbReference type="PROSITE" id="PS01087">
    <property type="entry name" value="RADICAL_ACTIVATING"/>
    <property type="match status" value="1"/>
</dbReference>
<dbReference type="InterPro" id="IPR058240">
    <property type="entry name" value="rSAM_sf"/>
</dbReference>
<dbReference type="InterPro" id="IPR013785">
    <property type="entry name" value="Aldolase_TIM"/>
</dbReference>
<comment type="cofactor">
    <cofactor evidence="8">
        <name>[4Fe-4S] cluster</name>
        <dbReference type="ChEBI" id="CHEBI:49883"/>
    </cofactor>
    <text evidence="8">Binds 1 [4Fe-4S] cluster. The cluster is coordinated with 3 cysteines and an exchangeable S-adenosyl-L-methionine.</text>
</comment>
<evidence type="ECO:0000256" key="1">
    <source>
        <dbReference type="ARBA" id="ARBA00009777"/>
    </source>
</evidence>
<keyword evidence="5" id="KW-0560">Oxidoreductase</keyword>
<sequence length="291" mass="33116">MRPIYEKIKRRADILKRRMKKCNLCPRKCGVNRLNNEIGACKTGYGVFVSSYGPHFGEESFLVGKGGSGTIFFSGCNITCVYCQNWQISQSVKEKKISVEKLANIMIELQKMNCHNVNLVSPTHQIAFIVEAVSIAVEKGLKIPIVYNCSGYESLYTLELLEGLIDIYMPDFKYGEDSIALKYSGIKNYVAHTFSALKEMHRQVGALKIENNLAVRGVFVRHLVLPERLTALEKIFQLISSISRDIPVNIMSQYYPAYKAHHYPELSRKIHVEEYNEVFQMAKDFGLKIIA</sequence>
<accession>A8F7B9</accession>
<dbReference type="KEGG" id="tle:Tlet_1497"/>
<dbReference type="OrthoDB" id="9781783at2"/>
<evidence type="ECO:0000256" key="2">
    <source>
        <dbReference type="ARBA" id="ARBA00022485"/>
    </source>
</evidence>